<evidence type="ECO:0000256" key="2">
    <source>
        <dbReference type="SAM" id="SignalP"/>
    </source>
</evidence>
<dbReference type="Proteomes" id="UP001501671">
    <property type="component" value="Unassembled WGS sequence"/>
</dbReference>
<proteinExistence type="inferred from homology"/>
<dbReference type="RefSeq" id="WP_345248220.1">
    <property type="nucleotide sequence ID" value="NZ_BAABFO010000006.1"/>
</dbReference>
<keyword evidence="2" id="KW-0732">Signal</keyword>
<dbReference type="PIRSF" id="PIRSF017082">
    <property type="entry name" value="YflP"/>
    <property type="match status" value="1"/>
</dbReference>
<name>A0ABP8GTC4_9BURK</name>
<feature type="chain" id="PRO_5046261813" evidence="2">
    <location>
        <begin position="28"/>
        <end position="323"/>
    </location>
</feature>
<dbReference type="Gene3D" id="3.40.190.150">
    <property type="entry name" value="Bordetella uptake gene, domain 1"/>
    <property type="match status" value="1"/>
</dbReference>
<feature type="signal peptide" evidence="2">
    <location>
        <begin position="1"/>
        <end position="27"/>
    </location>
</feature>
<dbReference type="PANTHER" id="PTHR42928:SF5">
    <property type="entry name" value="BLR1237 PROTEIN"/>
    <property type="match status" value="1"/>
</dbReference>
<gene>
    <name evidence="3" type="ORF">GCM10023144_16640</name>
</gene>
<dbReference type="Gene3D" id="3.40.190.10">
    <property type="entry name" value="Periplasmic binding protein-like II"/>
    <property type="match status" value="1"/>
</dbReference>
<dbReference type="CDD" id="cd07012">
    <property type="entry name" value="PBP2_Bug_TTT"/>
    <property type="match status" value="1"/>
</dbReference>
<organism evidence="3 4">
    <name type="scientific">Pigmentiphaga soli</name>
    <dbReference type="NCBI Taxonomy" id="1007095"/>
    <lineage>
        <taxon>Bacteria</taxon>
        <taxon>Pseudomonadati</taxon>
        <taxon>Pseudomonadota</taxon>
        <taxon>Betaproteobacteria</taxon>
        <taxon>Burkholderiales</taxon>
        <taxon>Alcaligenaceae</taxon>
        <taxon>Pigmentiphaga</taxon>
    </lineage>
</organism>
<dbReference type="InterPro" id="IPR042100">
    <property type="entry name" value="Bug_dom1"/>
</dbReference>
<sequence length="323" mass="34378">MNPSLTRITFRLLACILPLAAAAPAWAQSYPTKAIQIVVPYAPGGSSDFAARQLSHRLETRLGQPVVVVNRPGASGTIGVTQVARAEPDGYTLLLGLNTEMVIVPQLTRNTPYDLDKFEPISIVGSTPLVLVGKKEFRANDMRGLIEEIRAQPGKINFGGAVGSPAHISGSWLRRAAKLDIAHVPYKGGAQAANDVAGGSLDLYFSGILPAKPLIEAGRIKAYVVTGEKRSSTLPNVPTMAEAGIPDFVLGNWTAMFAPKGTPAPVVALLKKNVREILAEPDFRAAMQKEGIDIPATDDPAGFLKAEHDKFGRLLKELDISGS</sequence>
<keyword evidence="4" id="KW-1185">Reference proteome</keyword>
<protein>
    <submittedName>
        <fullName evidence="3">Tripartite tricarboxylate transporter substrate binding protein</fullName>
    </submittedName>
</protein>
<comment type="caution">
    <text evidence="3">The sequence shown here is derived from an EMBL/GenBank/DDBJ whole genome shotgun (WGS) entry which is preliminary data.</text>
</comment>
<evidence type="ECO:0000313" key="3">
    <source>
        <dbReference type="EMBL" id="GAA4329617.1"/>
    </source>
</evidence>
<dbReference type="PANTHER" id="PTHR42928">
    <property type="entry name" value="TRICARBOXYLATE-BINDING PROTEIN"/>
    <property type="match status" value="1"/>
</dbReference>
<accession>A0ABP8GTC4</accession>
<dbReference type="EMBL" id="BAABFO010000006">
    <property type="protein sequence ID" value="GAA4329617.1"/>
    <property type="molecule type" value="Genomic_DNA"/>
</dbReference>
<evidence type="ECO:0000313" key="4">
    <source>
        <dbReference type="Proteomes" id="UP001501671"/>
    </source>
</evidence>
<dbReference type="Pfam" id="PF03401">
    <property type="entry name" value="TctC"/>
    <property type="match status" value="1"/>
</dbReference>
<evidence type="ECO:0000256" key="1">
    <source>
        <dbReference type="ARBA" id="ARBA00006987"/>
    </source>
</evidence>
<comment type="similarity">
    <text evidence="1">Belongs to the UPF0065 (bug) family.</text>
</comment>
<dbReference type="InterPro" id="IPR005064">
    <property type="entry name" value="BUG"/>
</dbReference>
<reference evidence="4" key="1">
    <citation type="journal article" date="2019" name="Int. J. Syst. Evol. Microbiol.">
        <title>The Global Catalogue of Microorganisms (GCM) 10K type strain sequencing project: providing services to taxonomists for standard genome sequencing and annotation.</title>
        <authorList>
            <consortium name="The Broad Institute Genomics Platform"/>
            <consortium name="The Broad Institute Genome Sequencing Center for Infectious Disease"/>
            <person name="Wu L."/>
            <person name="Ma J."/>
        </authorList>
    </citation>
    <scope>NUCLEOTIDE SEQUENCE [LARGE SCALE GENOMIC DNA]</scope>
    <source>
        <strain evidence="4">JCM 17666</strain>
    </source>
</reference>
<dbReference type="SUPFAM" id="SSF53850">
    <property type="entry name" value="Periplasmic binding protein-like II"/>
    <property type="match status" value="1"/>
</dbReference>